<dbReference type="SUPFAM" id="SSF102829">
    <property type="entry name" value="Cell division protein ZapA-like"/>
    <property type="match status" value="1"/>
</dbReference>
<dbReference type="InterPro" id="IPR036192">
    <property type="entry name" value="Cell_div_ZapA-like_sf"/>
</dbReference>
<keyword evidence="2" id="KW-0131">Cell cycle</keyword>
<dbReference type="InterPro" id="IPR007838">
    <property type="entry name" value="Cell_div_ZapA-like"/>
</dbReference>
<evidence type="ECO:0000256" key="1">
    <source>
        <dbReference type="SAM" id="Coils"/>
    </source>
</evidence>
<dbReference type="InterPro" id="IPR053712">
    <property type="entry name" value="Bac_CellDiv_Activator"/>
</dbReference>
<dbReference type="Proteomes" id="UP000664701">
    <property type="component" value="Chromosome"/>
</dbReference>
<reference evidence="2 3" key="2">
    <citation type="submission" date="2024-03" db="EMBL/GenBank/DDBJ databases">
        <title>The Genome Sequence of Enterococcus sp. DIV2402.</title>
        <authorList>
            <consortium name="The Broad Institute Genomics Platform"/>
            <consortium name="The Broad Institute Microbial Omics Core"/>
            <consortium name="The Broad Institute Genomic Center for Infectious Diseases"/>
            <person name="Earl A."/>
            <person name="Manson A."/>
            <person name="Gilmore M."/>
            <person name="Schwartman J."/>
            <person name="Shea T."/>
            <person name="Abouelleil A."/>
            <person name="Cao P."/>
            <person name="Chapman S."/>
            <person name="Cusick C."/>
            <person name="Young S."/>
            <person name="Neafsey D."/>
            <person name="Nusbaum C."/>
            <person name="Birren B."/>
        </authorList>
    </citation>
    <scope>NUCLEOTIDE SEQUENCE [LARGE SCALE GENOMIC DNA]</scope>
    <source>
        <strain evidence="2 3">DIV2402</strain>
    </source>
</reference>
<dbReference type="Pfam" id="PF05164">
    <property type="entry name" value="ZapA"/>
    <property type="match status" value="1"/>
</dbReference>
<reference evidence="2 3" key="1">
    <citation type="submission" date="2021-03" db="EMBL/GenBank/DDBJ databases">
        <authorList>
            <person name="Gilmore M.S."/>
            <person name="Schwartzman J."/>
            <person name="Van Tyne D."/>
            <person name="Martin M."/>
            <person name="Earl A.M."/>
            <person name="Manson A.L."/>
            <person name="Straub T."/>
            <person name="Salamzade R."/>
            <person name="Saavedra J."/>
            <person name="Lebreton F."/>
            <person name="Prichula J."/>
            <person name="Schaufler K."/>
            <person name="Gaca A."/>
            <person name="Sgardioli B."/>
            <person name="Wagenaar J."/>
            <person name="Strong T."/>
        </authorList>
    </citation>
    <scope>NUCLEOTIDE SEQUENCE [LARGE SCALE GENOMIC DNA]</scope>
    <source>
        <strain evidence="2 3">DIV2402</strain>
    </source>
</reference>
<dbReference type="EMBL" id="CP147251">
    <property type="protein sequence ID" value="WYJ76655.1"/>
    <property type="molecule type" value="Genomic_DNA"/>
</dbReference>
<keyword evidence="2" id="KW-0132">Cell division</keyword>
<keyword evidence="3" id="KW-1185">Reference proteome</keyword>
<feature type="coiled-coil region" evidence="1">
    <location>
        <begin position="66"/>
        <end position="113"/>
    </location>
</feature>
<keyword evidence="1" id="KW-0175">Coiled coil</keyword>
<dbReference type="GO" id="GO:0051301">
    <property type="term" value="P:cell division"/>
    <property type="evidence" value="ECO:0007669"/>
    <property type="project" value="UniProtKB-KW"/>
</dbReference>
<dbReference type="RefSeq" id="WP_207941184.1">
    <property type="nucleotide sequence ID" value="NZ_CP147251.1"/>
</dbReference>
<sequence length="146" mass="16805">MATQKKRYKAIIDNQSYTIIGPESSQHMDRVTKLVNAQLNEIKAISTHIDTEQAAILLAINAISDQLKKQEQLLLLKKKNEELQQKAIRVVELENRIQRIEAIEVEAKEVLERTGQSDKKIRNHVEAQQILNEERKRTIQQKASQG</sequence>
<gene>
    <name evidence="2" type="ORF">DOK78_001288</name>
</gene>
<dbReference type="Gene3D" id="6.10.250.790">
    <property type="match status" value="1"/>
</dbReference>
<evidence type="ECO:0000313" key="3">
    <source>
        <dbReference type="Proteomes" id="UP000664701"/>
    </source>
</evidence>
<accession>A0ABZ2SNP6</accession>
<organism evidence="2 3">
    <name type="scientific">Candidatus Enterococcus lowellii</name>
    <dbReference type="NCBI Taxonomy" id="2230877"/>
    <lineage>
        <taxon>Bacteria</taxon>
        <taxon>Bacillati</taxon>
        <taxon>Bacillota</taxon>
        <taxon>Bacilli</taxon>
        <taxon>Lactobacillales</taxon>
        <taxon>Enterococcaceae</taxon>
        <taxon>Enterococcus</taxon>
    </lineage>
</organism>
<evidence type="ECO:0000313" key="2">
    <source>
        <dbReference type="EMBL" id="WYJ76655.1"/>
    </source>
</evidence>
<proteinExistence type="predicted"/>
<name>A0ABZ2SNP6_9ENTE</name>
<protein>
    <submittedName>
        <fullName evidence="2">Cell division protein ZapA</fullName>
    </submittedName>
</protein>